<dbReference type="Proteomes" id="UP000655225">
    <property type="component" value="Unassembled WGS sequence"/>
</dbReference>
<evidence type="ECO:0000313" key="2">
    <source>
        <dbReference type="Proteomes" id="UP000655225"/>
    </source>
</evidence>
<reference evidence="1 2" key="1">
    <citation type="submission" date="2020-04" db="EMBL/GenBank/DDBJ databases">
        <title>Plant Genome Project.</title>
        <authorList>
            <person name="Zhang R.-G."/>
        </authorList>
    </citation>
    <scope>NUCLEOTIDE SEQUENCE [LARGE SCALE GENOMIC DNA]</scope>
    <source>
        <strain evidence="1">YNK0</strain>
        <tissue evidence="1">Leaf</tissue>
    </source>
</reference>
<keyword evidence="2" id="KW-1185">Reference proteome</keyword>
<protein>
    <submittedName>
        <fullName evidence="1">Uncharacterized protein</fullName>
    </submittedName>
</protein>
<evidence type="ECO:0000313" key="1">
    <source>
        <dbReference type="EMBL" id="KAF8414001.1"/>
    </source>
</evidence>
<comment type="caution">
    <text evidence="1">The sequence shown here is derived from an EMBL/GenBank/DDBJ whole genome shotgun (WGS) entry which is preliminary data.</text>
</comment>
<name>A0A835DS32_TETSI</name>
<dbReference type="EMBL" id="JABCRI010000001">
    <property type="protein sequence ID" value="KAF8414001.1"/>
    <property type="molecule type" value="Genomic_DNA"/>
</dbReference>
<proteinExistence type="predicted"/>
<organism evidence="1 2">
    <name type="scientific">Tetracentron sinense</name>
    <name type="common">Spur-leaf</name>
    <dbReference type="NCBI Taxonomy" id="13715"/>
    <lineage>
        <taxon>Eukaryota</taxon>
        <taxon>Viridiplantae</taxon>
        <taxon>Streptophyta</taxon>
        <taxon>Embryophyta</taxon>
        <taxon>Tracheophyta</taxon>
        <taxon>Spermatophyta</taxon>
        <taxon>Magnoliopsida</taxon>
        <taxon>Trochodendrales</taxon>
        <taxon>Trochodendraceae</taxon>
        <taxon>Tetracentron</taxon>
    </lineage>
</organism>
<dbReference type="AlphaFoldDB" id="A0A835DS32"/>
<accession>A0A835DS32</accession>
<gene>
    <name evidence="1" type="ORF">HHK36_001999</name>
</gene>
<sequence>MQETAQAVGDGYDNFRFCKIPLGQRQEAAWAVAANFYGMVESKVRAPSSNGCRGTKLAVSVSMIDQVKESILSYDDRILEKNDQAPATVADCEVHSLSSFGNFIALSQF</sequence>